<dbReference type="SUPFAM" id="SSF52540">
    <property type="entry name" value="P-loop containing nucleoside triphosphate hydrolases"/>
    <property type="match status" value="1"/>
</dbReference>
<dbReference type="InterPro" id="IPR045063">
    <property type="entry name" value="Dynamin_N"/>
</dbReference>
<feature type="transmembrane region" description="Helical" evidence="1">
    <location>
        <begin position="459"/>
        <end position="477"/>
    </location>
</feature>
<keyword evidence="4" id="KW-1185">Reference proteome</keyword>
<evidence type="ECO:0000259" key="2">
    <source>
        <dbReference type="Pfam" id="PF00350"/>
    </source>
</evidence>
<name>A0A9W5RDM8_9ACTO</name>
<sequence>MEEYLSLSALEGVLAGVALPLDLPEAPNAREVANRSARRLEDHILPRLQSLDAPLVCVVGGSTGAGKSTIVNSLVGQQVSASSAKRPTTRSPLLLHRGADAHWFENDRVLPTLPRRRVAADAPPSAPNVDVVNELELRANEQVPDGLAIIDAPDLDSVVADNRALARQLLDAADFWVFVTTAARYADAVPWQMLQDAAARNIAIAVVLNRVPAGAVEEVRADLSTMLAQAGLGSAPLIAIEEAPLAEGMISPQSLRPLANWLTSLTDTAAVRAQTARRTLRGSVAELLDGLSLVESALVEQAIVATDGLAVLDARVDAATRRVAKQTGDGTLLRGEVLARWQEVVGTAELSRRIDQGVSWLKARVTGFLTGKPVSTQPVEAALGDGLRALLADEIVRTHDEVRRTWAQSRAMRDVEAGVEPVPTAQFDQMAKDLTREWQHSLLKMVSDQAGSKKMSARFLAIGVNVLGVALMIVIFASTGGLTGAEVGVAGATSVVAQRLLESVFGDQAVSAMTKQAHSDLQERFRAVLSESLESFAQSMPEVSDPEELSGAVQRARQAWERGEHANL</sequence>
<dbReference type="Pfam" id="PF00350">
    <property type="entry name" value="Dynamin_N"/>
    <property type="match status" value="1"/>
</dbReference>
<dbReference type="OrthoDB" id="207675at2"/>
<protein>
    <recommendedName>
        <fullName evidence="2">Dynamin N-terminal domain-containing protein</fullName>
    </recommendedName>
</protein>
<dbReference type="AlphaFoldDB" id="A0A9W5RDM8"/>
<dbReference type="GO" id="GO:0005829">
    <property type="term" value="C:cytosol"/>
    <property type="evidence" value="ECO:0007669"/>
    <property type="project" value="TreeGrafter"/>
</dbReference>
<keyword evidence="1" id="KW-0812">Transmembrane</keyword>
<dbReference type="PANTHER" id="PTHR42698">
    <property type="entry name" value="GTPASE ERA"/>
    <property type="match status" value="1"/>
</dbReference>
<dbReference type="EMBL" id="AGWN01000001">
    <property type="protein sequence ID" value="EPD30437.1"/>
    <property type="molecule type" value="Genomic_DNA"/>
</dbReference>
<reference evidence="3 4" key="1">
    <citation type="submission" date="2013-05" db="EMBL/GenBank/DDBJ databases">
        <title>The Genome Sequence of Actinomyces europaeus ACS-120-V-COL10B.</title>
        <authorList>
            <consortium name="The Broad Institute Genomics Platform"/>
            <person name="Earl A."/>
            <person name="Ward D."/>
            <person name="Feldgarden M."/>
            <person name="Gevers D."/>
            <person name="Saerens B."/>
            <person name="Vaneechoutte M."/>
            <person name="Walker B."/>
            <person name="Young S."/>
            <person name="Zeng Q."/>
            <person name="Gargeya S."/>
            <person name="Fitzgerald M."/>
            <person name="Haas B."/>
            <person name="Abouelleil A."/>
            <person name="Allen A.W."/>
            <person name="Alvarado L."/>
            <person name="Arachchi H.M."/>
            <person name="Berlin A.M."/>
            <person name="Chapman S.B."/>
            <person name="Gainer-Dewar J."/>
            <person name="Goldberg J."/>
            <person name="Griggs A."/>
            <person name="Gujja S."/>
            <person name="Hansen M."/>
            <person name="Howarth C."/>
            <person name="Imamovic A."/>
            <person name="Ireland A."/>
            <person name="Larimer J."/>
            <person name="McCowan C."/>
            <person name="Murphy C."/>
            <person name="Pearson M."/>
            <person name="Poon T.W."/>
            <person name="Priest M."/>
            <person name="Roberts A."/>
            <person name="Saif S."/>
            <person name="Shea T."/>
            <person name="Sisk P."/>
            <person name="Sykes S."/>
            <person name="Wortman J."/>
            <person name="Nusbaum C."/>
            <person name="Birren B."/>
        </authorList>
    </citation>
    <scope>NUCLEOTIDE SEQUENCE [LARGE SCALE GENOMIC DNA]</scope>
    <source>
        <strain evidence="3 4">ACS-120-V-Col10b</strain>
    </source>
</reference>
<dbReference type="GO" id="GO:0019843">
    <property type="term" value="F:rRNA binding"/>
    <property type="evidence" value="ECO:0007669"/>
    <property type="project" value="TreeGrafter"/>
</dbReference>
<dbReference type="RefSeq" id="WP_016443549.1">
    <property type="nucleotide sequence ID" value="NZ_KE150266.1"/>
</dbReference>
<feature type="domain" description="Dynamin N-terminal" evidence="2">
    <location>
        <begin position="58"/>
        <end position="200"/>
    </location>
</feature>
<dbReference type="PANTHER" id="PTHR42698:SF1">
    <property type="entry name" value="GTPASE ERA, MITOCHONDRIAL"/>
    <property type="match status" value="1"/>
</dbReference>
<accession>A0A9W5RDM8</accession>
<dbReference type="GO" id="GO:0043024">
    <property type="term" value="F:ribosomal small subunit binding"/>
    <property type="evidence" value="ECO:0007669"/>
    <property type="project" value="TreeGrafter"/>
</dbReference>
<dbReference type="Proteomes" id="UP000014387">
    <property type="component" value="Unassembled WGS sequence"/>
</dbReference>
<dbReference type="Gene3D" id="3.40.50.300">
    <property type="entry name" value="P-loop containing nucleotide triphosphate hydrolases"/>
    <property type="match status" value="1"/>
</dbReference>
<dbReference type="GO" id="GO:0000028">
    <property type="term" value="P:ribosomal small subunit assembly"/>
    <property type="evidence" value="ECO:0007669"/>
    <property type="project" value="TreeGrafter"/>
</dbReference>
<gene>
    <name evidence="3" type="ORF">HMPREF9238_00180</name>
</gene>
<keyword evidence="1" id="KW-0472">Membrane</keyword>
<proteinExistence type="predicted"/>
<organism evidence="3 4">
    <name type="scientific">Gleimia europaea ACS-120-V-Col10b</name>
    <dbReference type="NCBI Taxonomy" id="883069"/>
    <lineage>
        <taxon>Bacteria</taxon>
        <taxon>Bacillati</taxon>
        <taxon>Actinomycetota</taxon>
        <taxon>Actinomycetes</taxon>
        <taxon>Actinomycetales</taxon>
        <taxon>Actinomycetaceae</taxon>
        <taxon>Gleimia</taxon>
    </lineage>
</organism>
<evidence type="ECO:0000256" key="1">
    <source>
        <dbReference type="SAM" id="Phobius"/>
    </source>
</evidence>
<comment type="caution">
    <text evidence="3">The sequence shown here is derived from an EMBL/GenBank/DDBJ whole genome shotgun (WGS) entry which is preliminary data.</text>
</comment>
<evidence type="ECO:0000313" key="3">
    <source>
        <dbReference type="EMBL" id="EPD30437.1"/>
    </source>
</evidence>
<dbReference type="CDD" id="cd00882">
    <property type="entry name" value="Ras_like_GTPase"/>
    <property type="match status" value="1"/>
</dbReference>
<dbReference type="InterPro" id="IPR027417">
    <property type="entry name" value="P-loop_NTPase"/>
</dbReference>
<dbReference type="GO" id="GO:0005525">
    <property type="term" value="F:GTP binding"/>
    <property type="evidence" value="ECO:0007669"/>
    <property type="project" value="InterPro"/>
</dbReference>
<keyword evidence="1" id="KW-1133">Transmembrane helix</keyword>
<dbReference type="InterPro" id="IPR005662">
    <property type="entry name" value="GTPase_Era-like"/>
</dbReference>
<evidence type="ECO:0000313" key="4">
    <source>
        <dbReference type="Proteomes" id="UP000014387"/>
    </source>
</evidence>